<evidence type="ECO:0000313" key="2">
    <source>
        <dbReference type="EMBL" id="PTD08355.1"/>
    </source>
</evidence>
<proteinExistence type="predicted"/>
<dbReference type="AlphaFoldDB" id="A0A2T4GXU6"/>
<keyword evidence="3" id="KW-1185">Reference proteome</keyword>
<dbReference type="OrthoDB" id="10071171at2759"/>
<gene>
    <name evidence="2" type="ORF">FCULG_00005677</name>
</gene>
<comment type="caution">
    <text evidence="2">The sequence shown here is derived from an EMBL/GenBank/DDBJ whole genome shotgun (WGS) entry which is preliminary data.</text>
</comment>
<protein>
    <submittedName>
        <fullName evidence="2">Uncharacterized protein</fullName>
    </submittedName>
</protein>
<keyword evidence="1" id="KW-1133">Transmembrane helix</keyword>
<dbReference type="Proteomes" id="UP000241587">
    <property type="component" value="Unassembled WGS sequence"/>
</dbReference>
<accession>A0A2T4GXU6</accession>
<dbReference type="EMBL" id="PVEM01000006">
    <property type="protein sequence ID" value="PTD08355.1"/>
    <property type="molecule type" value="Genomic_DNA"/>
</dbReference>
<evidence type="ECO:0000313" key="3">
    <source>
        <dbReference type="Proteomes" id="UP000241587"/>
    </source>
</evidence>
<feature type="transmembrane region" description="Helical" evidence="1">
    <location>
        <begin position="265"/>
        <end position="284"/>
    </location>
</feature>
<dbReference type="OMA" id="DYLCESQ"/>
<sequence length="349" mass="40460">MSFLQGKTIPQGQDTDYLCESQVSVLVTAINSKIWTGYCFVDTYHEPVEKRQTVENYCKNELDPDQVQKDPCVDHDSETPILDPGEYFLTSLDCQLRFFKNEWMETNRMFTERVKEYVRAFHTLQRLALTDIPYAQIDHFPYEAQNIPGRSRQARQEPLKWLRQTRRILTDLISCLDLTISCWDNYPFQGQFQTEYAQRCLTSIQQSFVESKNCLKKLEGIRTLCDEHKEANGANAFVQLSLYGIDAQNHISQLQTKAAENAQTISYFLLYVLSPATIAATMLSMQEKAIPTILGPTKVSFFILTPVLTLAVYALSWTIRSWERIQRFFNHMKPQGVYQPETIELEEIV</sequence>
<organism evidence="2 3">
    <name type="scientific">Fusarium culmorum</name>
    <dbReference type="NCBI Taxonomy" id="5516"/>
    <lineage>
        <taxon>Eukaryota</taxon>
        <taxon>Fungi</taxon>
        <taxon>Dikarya</taxon>
        <taxon>Ascomycota</taxon>
        <taxon>Pezizomycotina</taxon>
        <taxon>Sordariomycetes</taxon>
        <taxon>Hypocreomycetidae</taxon>
        <taxon>Hypocreales</taxon>
        <taxon>Nectriaceae</taxon>
        <taxon>Fusarium</taxon>
    </lineage>
</organism>
<evidence type="ECO:0000256" key="1">
    <source>
        <dbReference type="SAM" id="Phobius"/>
    </source>
</evidence>
<feature type="transmembrane region" description="Helical" evidence="1">
    <location>
        <begin position="299"/>
        <end position="319"/>
    </location>
</feature>
<keyword evidence="1" id="KW-0812">Transmembrane</keyword>
<name>A0A2T4GXU6_FUSCU</name>
<keyword evidence="1" id="KW-0472">Membrane</keyword>
<reference evidence="2 3" key="1">
    <citation type="submission" date="2018-02" db="EMBL/GenBank/DDBJ databases">
        <title>Fusarium culmorum secondary metabolites in fungal-bacterial-plant interactions.</title>
        <authorList>
            <person name="Schmidt R."/>
        </authorList>
    </citation>
    <scope>NUCLEOTIDE SEQUENCE [LARGE SCALE GENOMIC DNA]</scope>
    <source>
        <strain evidence="2 3">PV</strain>
    </source>
</reference>